<dbReference type="HOGENOM" id="CLU_108409_2_0_5"/>
<dbReference type="KEGG" id="gox:GOX2353"/>
<dbReference type="Pfam" id="PF06890">
    <property type="entry name" value="Phage_Mu_Gp45"/>
    <property type="match status" value="1"/>
</dbReference>
<feature type="domain" description="Bacteriophage Mu Gp45 N-terminal" evidence="1">
    <location>
        <begin position="24"/>
        <end position="85"/>
    </location>
</feature>
<dbReference type="STRING" id="290633.GOX2353"/>
<accession>Q5FNG2</accession>
<name>Q5FNG2_GLUOX</name>
<dbReference type="EMBL" id="CP000009">
    <property type="protein sequence ID" value="AAW62085.1"/>
    <property type="molecule type" value="Genomic_DNA"/>
</dbReference>
<dbReference type="AlphaFoldDB" id="Q5FNG2"/>
<evidence type="ECO:0000313" key="2">
    <source>
        <dbReference type="EMBL" id="AAW62085.1"/>
    </source>
</evidence>
<dbReference type="InterPro" id="IPR053861">
    <property type="entry name" value="Phage_Mu_Gp45_N"/>
</dbReference>
<dbReference type="InterPro" id="IPR014462">
    <property type="entry name" value="Phage_Mu_Gp45"/>
</dbReference>
<evidence type="ECO:0000259" key="1">
    <source>
        <dbReference type="Pfam" id="PF06890"/>
    </source>
</evidence>
<dbReference type="eggNOG" id="COG4384">
    <property type="taxonomic scope" value="Bacteria"/>
</dbReference>
<reference evidence="2 3" key="1">
    <citation type="journal article" date="2005" name="Nat. Biotechnol.">
        <title>Complete genome sequence of the acetic acid bacterium Gluconobacter oxydans.</title>
        <authorList>
            <person name="Prust C."/>
            <person name="Hoffmeister M."/>
            <person name="Liesegang H."/>
            <person name="Wiezer A."/>
            <person name="Fricke W.F."/>
            <person name="Ehrenreich A."/>
            <person name="Gottschalk G."/>
            <person name="Deppenmeier U."/>
        </authorList>
    </citation>
    <scope>NUCLEOTIDE SEQUENCE [LARGE SCALE GENOMIC DNA]</scope>
    <source>
        <strain evidence="2 3">621H</strain>
    </source>
</reference>
<keyword evidence="3" id="KW-1185">Reference proteome</keyword>
<gene>
    <name evidence="2" type="ordered locus">GOX2353</name>
</gene>
<dbReference type="PIRSF" id="PIRSF012337">
    <property type="entry name" value="gp45"/>
    <property type="match status" value="1"/>
</dbReference>
<evidence type="ECO:0000313" key="3">
    <source>
        <dbReference type="Proteomes" id="UP000006375"/>
    </source>
</evidence>
<proteinExistence type="predicted"/>
<protein>
    <submittedName>
        <fullName evidence="2">Bacteriophage protein</fullName>
    </submittedName>
</protein>
<dbReference type="Proteomes" id="UP000006375">
    <property type="component" value="Chromosome"/>
</dbReference>
<sequence>MTSLARLARRVAMAFGLGRQTADTDESRSTATVQVALTSGELRSDVPMMQLYGFASRPVPGSDLALMFLTGDRTRAVAVASGDQRGRPADLSPGDVAVYHPKTGSRIWLKGDGSIEIAPAAGKLTITADVTLNGGLNATGDIKAGEISLQKHLTTNVEPGSGKSGPPAAA</sequence>
<organism evidence="2 3">
    <name type="scientific">Gluconobacter oxydans (strain 621H)</name>
    <name type="common">Gluconobacter suboxydans</name>
    <dbReference type="NCBI Taxonomy" id="290633"/>
    <lineage>
        <taxon>Bacteria</taxon>
        <taxon>Pseudomonadati</taxon>
        <taxon>Pseudomonadota</taxon>
        <taxon>Alphaproteobacteria</taxon>
        <taxon>Acetobacterales</taxon>
        <taxon>Acetobacteraceae</taxon>
        <taxon>Gluconobacter</taxon>
    </lineage>
</organism>
<dbReference type="RefSeq" id="WP_011253855.1">
    <property type="nucleotide sequence ID" value="NC_006677.1"/>
</dbReference>